<dbReference type="EMBL" id="CP053921">
    <property type="protein sequence ID" value="QKG71652.1"/>
    <property type="molecule type" value="Genomic_DNA"/>
</dbReference>
<accession>A0A7D3Y093</accession>
<keyword evidence="1" id="KW-1133">Transmembrane helix</keyword>
<name>A0A7D3Y093_9SPHN</name>
<dbReference type="AlphaFoldDB" id="A0A7D3Y093"/>
<proteinExistence type="predicted"/>
<dbReference type="RefSeq" id="WP_173214720.1">
    <property type="nucleotide sequence ID" value="NZ_CP053921.1"/>
</dbReference>
<protein>
    <submittedName>
        <fullName evidence="2">DUF1467 family protein</fullName>
    </submittedName>
</protein>
<dbReference type="Proteomes" id="UP000504693">
    <property type="component" value="Chromosome"/>
</dbReference>
<feature type="transmembrane region" description="Helical" evidence="1">
    <location>
        <begin position="53"/>
        <end position="77"/>
    </location>
</feature>
<keyword evidence="3" id="KW-1185">Reference proteome</keyword>
<reference evidence="2 3" key="1">
    <citation type="submission" date="2020-05" db="EMBL/GenBank/DDBJ databases">
        <title>Erythrobacter mangrovi sp. nov., isolated from rhizosphere soil of mangrove plant (Kandelia candel).</title>
        <authorList>
            <person name="Ye Y.H."/>
        </authorList>
    </citation>
    <scope>NUCLEOTIDE SEQUENCE [LARGE SCALE GENOMIC DNA]</scope>
    <source>
        <strain evidence="2 3">EB310</strain>
    </source>
</reference>
<evidence type="ECO:0000313" key="3">
    <source>
        <dbReference type="Proteomes" id="UP000504693"/>
    </source>
</evidence>
<evidence type="ECO:0000256" key="1">
    <source>
        <dbReference type="SAM" id="Phobius"/>
    </source>
</evidence>
<feature type="transmembrane region" description="Helical" evidence="1">
    <location>
        <begin position="6"/>
        <end position="26"/>
    </location>
</feature>
<sequence length="90" mass="9947">MQWTSILAIYFLFLVFSAFVLLPFGVRTHEEAGVEKIPGQAESAPVNFRPGLLILRAAVLAAVATAAYVSNYIYGWITAQDLIFWGPTVR</sequence>
<organism evidence="2 3">
    <name type="scientific">Erythrobacter mangrovi</name>
    <dbReference type="NCBI Taxonomy" id="2739433"/>
    <lineage>
        <taxon>Bacteria</taxon>
        <taxon>Pseudomonadati</taxon>
        <taxon>Pseudomonadota</taxon>
        <taxon>Alphaproteobacteria</taxon>
        <taxon>Sphingomonadales</taxon>
        <taxon>Erythrobacteraceae</taxon>
        <taxon>Erythrobacter/Porphyrobacter group</taxon>
        <taxon>Erythrobacter</taxon>
    </lineage>
</organism>
<keyword evidence="1" id="KW-0472">Membrane</keyword>
<keyword evidence="1" id="KW-0812">Transmembrane</keyword>
<gene>
    <name evidence="2" type="ORF">HQR01_09910</name>
</gene>
<dbReference type="Pfam" id="PF07330">
    <property type="entry name" value="DUF1467"/>
    <property type="match status" value="1"/>
</dbReference>
<dbReference type="InterPro" id="IPR009935">
    <property type="entry name" value="DUF1467"/>
</dbReference>
<evidence type="ECO:0000313" key="2">
    <source>
        <dbReference type="EMBL" id="QKG71652.1"/>
    </source>
</evidence>
<dbReference type="KEGG" id="emv:HQR01_09910"/>